<dbReference type="SUPFAM" id="SSF55315">
    <property type="entry name" value="L30e-like"/>
    <property type="match status" value="1"/>
</dbReference>
<dbReference type="GO" id="GO:0003723">
    <property type="term" value="F:RNA binding"/>
    <property type="evidence" value="ECO:0007669"/>
    <property type="project" value="InterPro"/>
</dbReference>
<evidence type="ECO:0000313" key="4">
    <source>
        <dbReference type="EMBL" id="SVD70400.1"/>
    </source>
</evidence>
<dbReference type="SUPFAM" id="SSF75217">
    <property type="entry name" value="alpha/beta knot"/>
    <property type="match status" value="1"/>
</dbReference>
<dbReference type="InterPro" id="IPR001537">
    <property type="entry name" value="SpoU_MeTrfase"/>
</dbReference>
<dbReference type="GO" id="GO:0006396">
    <property type="term" value="P:RNA processing"/>
    <property type="evidence" value="ECO:0007669"/>
    <property type="project" value="InterPro"/>
</dbReference>
<dbReference type="InterPro" id="IPR013123">
    <property type="entry name" value="SpoU_subst-bd"/>
</dbReference>
<dbReference type="GO" id="GO:0032259">
    <property type="term" value="P:methylation"/>
    <property type="evidence" value="ECO:0007669"/>
    <property type="project" value="UniProtKB-KW"/>
</dbReference>
<dbReference type="InterPro" id="IPR029026">
    <property type="entry name" value="tRNA_m1G_MTases_N"/>
</dbReference>
<reference evidence="4" key="1">
    <citation type="submission" date="2018-05" db="EMBL/GenBank/DDBJ databases">
        <authorList>
            <person name="Lanie J.A."/>
            <person name="Ng W.-L."/>
            <person name="Kazmierczak K.M."/>
            <person name="Andrzejewski T.M."/>
            <person name="Davidsen T.M."/>
            <person name="Wayne K.J."/>
            <person name="Tettelin H."/>
            <person name="Glass J.I."/>
            <person name="Rusch D."/>
            <person name="Podicherti R."/>
            <person name="Tsui H.-C.T."/>
            <person name="Winkler M.E."/>
        </authorList>
    </citation>
    <scope>NUCLEOTIDE SEQUENCE</scope>
</reference>
<feature type="non-terminal residue" evidence="4">
    <location>
        <position position="212"/>
    </location>
</feature>
<name>A0A382XHU8_9ZZZZ</name>
<gene>
    <name evidence="4" type="ORF">METZ01_LOCUS423254</name>
</gene>
<dbReference type="Pfam" id="PF00588">
    <property type="entry name" value="SpoU_methylase"/>
    <property type="match status" value="1"/>
</dbReference>
<dbReference type="Gene3D" id="3.40.1280.10">
    <property type="match status" value="1"/>
</dbReference>
<dbReference type="Pfam" id="PF08032">
    <property type="entry name" value="SpoU_sub_bind"/>
    <property type="match status" value="1"/>
</dbReference>
<dbReference type="GO" id="GO:0005829">
    <property type="term" value="C:cytosol"/>
    <property type="evidence" value="ECO:0007669"/>
    <property type="project" value="TreeGrafter"/>
</dbReference>
<dbReference type="PANTHER" id="PTHR46429">
    <property type="entry name" value="23S RRNA (GUANOSINE-2'-O-)-METHYLTRANSFERASE RLMB"/>
    <property type="match status" value="1"/>
</dbReference>
<keyword evidence="2" id="KW-0808">Transferase</keyword>
<evidence type="ECO:0000256" key="1">
    <source>
        <dbReference type="ARBA" id="ARBA00022603"/>
    </source>
</evidence>
<protein>
    <recommendedName>
        <fullName evidence="3">RNA 2-O ribose methyltransferase substrate binding domain-containing protein</fullName>
    </recommendedName>
</protein>
<dbReference type="GO" id="GO:0008173">
    <property type="term" value="F:RNA methyltransferase activity"/>
    <property type="evidence" value="ECO:0007669"/>
    <property type="project" value="InterPro"/>
</dbReference>
<proteinExistence type="predicted"/>
<dbReference type="SMART" id="SM00967">
    <property type="entry name" value="SpoU_sub_bind"/>
    <property type="match status" value="1"/>
</dbReference>
<dbReference type="InterPro" id="IPR004441">
    <property type="entry name" value="rRNA_MeTrfase_TrmH"/>
</dbReference>
<dbReference type="InterPro" id="IPR029064">
    <property type="entry name" value="Ribosomal_eL30-like_sf"/>
</dbReference>
<accession>A0A382XHU8</accession>
<dbReference type="PANTHER" id="PTHR46429:SF1">
    <property type="entry name" value="23S RRNA (GUANOSINE-2'-O-)-METHYLTRANSFERASE RLMB"/>
    <property type="match status" value="1"/>
</dbReference>
<evidence type="ECO:0000256" key="2">
    <source>
        <dbReference type="ARBA" id="ARBA00022679"/>
    </source>
</evidence>
<feature type="domain" description="RNA 2-O ribose methyltransferase substrate binding" evidence="3">
    <location>
        <begin position="14"/>
        <end position="90"/>
    </location>
</feature>
<keyword evidence="1" id="KW-0489">Methyltransferase</keyword>
<dbReference type="Gene3D" id="3.30.1330.30">
    <property type="match status" value="1"/>
</dbReference>
<dbReference type="InterPro" id="IPR029028">
    <property type="entry name" value="Alpha/beta_knot_MTases"/>
</dbReference>
<sequence>MSRFSRAKRIHTATIEGRRAVLETIRSGSRITKLIIYDAMEMKPQLEEILFRAKKDSITVERVTKKQLESQAHTKKHQGIIAIVPDPVYSTVDDIISFASKRSEPPLLVMLDGIQDPHNFGAISRTIEASGFHGIIIPSRRSASISPGAVRASAGALGHVLVARVVNLTRTLVELKSMGLSVVGLDRDADMNYRSYDFKRPTIIVAGSEENG</sequence>
<dbReference type="AlphaFoldDB" id="A0A382XHU8"/>
<dbReference type="EMBL" id="UINC01167732">
    <property type="protein sequence ID" value="SVD70400.1"/>
    <property type="molecule type" value="Genomic_DNA"/>
</dbReference>
<evidence type="ECO:0000259" key="3">
    <source>
        <dbReference type="SMART" id="SM00967"/>
    </source>
</evidence>
<organism evidence="4">
    <name type="scientific">marine metagenome</name>
    <dbReference type="NCBI Taxonomy" id="408172"/>
    <lineage>
        <taxon>unclassified sequences</taxon>
        <taxon>metagenomes</taxon>
        <taxon>ecological metagenomes</taxon>
    </lineage>
</organism>
<dbReference type="CDD" id="cd18103">
    <property type="entry name" value="SpoU-like_RlmB"/>
    <property type="match status" value="1"/>
</dbReference>